<evidence type="ECO:0000256" key="2">
    <source>
        <dbReference type="ARBA" id="ARBA00022596"/>
    </source>
</evidence>
<dbReference type="PANTHER" id="PTHR23418:SF0">
    <property type="entry name" value="ACIREDUCTONE DIOXYGENASE"/>
    <property type="match status" value="1"/>
</dbReference>
<evidence type="ECO:0000256" key="5">
    <source>
        <dbReference type="ARBA" id="ARBA00022964"/>
    </source>
</evidence>
<comment type="subunit">
    <text evidence="9">Monomer.</text>
</comment>
<organism evidence="10 11">
    <name type="scientific">Achromobacter spanius</name>
    <dbReference type="NCBI Taxonomy" id="217203"/>
    <lineage>
        <taxon>Bacteria</taxon>
        <taxon>Pseudomonadati</taxon>
        <taxon>Pseudomonadota</taxon>
        <taxon>Betaproteobacteria</taxon>
        <taxon>Burkholderiales</taxon>
        <taxon>Alcaligenaceae</taxon>
        <taxon>Achromobacter</taxon>
    </lineage>
</organism>
<dbReference type="UniPathway" id="UPA00904">
    <property type="reaction ID" value="UER00878"/>
</dbReference>
<dbReference type="GO" id="GO:0019509">
    <property type="term" value="P:L-methionine salvage from methylthioadenosine"/>
    <property type="evidence" value="ECO:0007669"/>
    <property type="project" value="UniProtKB-UniRule"/>
</dbReference>
<feature type="binding site" evidence="9">
    <location>
        <position position="96"/>
    </location>
    <ligand>
        <name>Fe(2+)</name>
        <dbReference type="ChEBI" id="CHEBI:29033"/>
    </ligand>
</feature>
<comment type="catalytic activity">
    <reaction evidence="1 9">
        <text>1,2-dihydroxy-5-(methylsulfanyl)pent-1-en-3-one + O2 = 4-methylsulfanyl-2-oxobutanoate + formate + 2 H(+)</text>
        <dbReference type="Rhea" id="RHEA:24504"/>
        <dbReference type="ChEBI" id="CHEBI:15378"/>
        <dbReference type="ChEBI" id="CHEBI:15379"/>
        <dbReference type="ChEBI" id="CHEBI:15740"/>
        <dbReference type="ChEBI" id="CHEBI:16723"/>
        <dbReference type="ChEBI" id="CHEBI:49252"/>
        <dbReference type="EC" id="1.13.11.54"/>
    </reaction>
</comment>
<dbReference type="Gene3D" id="2.60.120.10">
    <property type="entry name" value="Jelly Rolls"/>
    <property type="match status" value="1"/>
</dbReference>
<feature type="binding site" evidence="9">
    <location>
        <position position="140"/>
    </location>
    <ligand>
        <name>Ni(2+)</name>
        <dbReference type="ChEBI" id="CHEBI:49786"/>
    </ligand>
</feature>
<keyword evidence="11" id="KW-1185">Reference proteome</keyword>
<comment type="cofactor">
    <cofactor evidence="9">
        <name>Fe(2+)</name>
        <dbReference type="ChEBI" id="CHEBI:29033"/>
    </cofactor>
    <text evidence="9">Binds 1 Fe(2+) cation per monomer.</text>
</comment>
<dbReference type="RefSeq" id="WP_105240984.1">
    <property type="nucleotide sequence ID" value="NZ_CP023270.1"/>
</dbReference>
<evidence type="ECO:0000313" key="10">
    <source>
        <dbReference type="EMBL" id="AVJ30370.1"/>
    </source>
</evidence>
<dbReference type="SUPFAM" id="SSF51182">
    <property type="entry name" value="RmlC-like cupins"/>
    <property type="match status" value="1"/>
</dbReference>
<feature type="binding site" evidence="9">
    <location>
        <position position="98"/>
    </location>
    <ligand>
        <name>Fe(2+)</name>
        <dbReference type="ChEBI" id="CHEBI:29033"/>
    </ligand>
</feature>
<keyword evidence="3 9" id="KW-0028">Amino-acid biosynthesis</keyword>
<keyword evidence="8 9" id="KW-0486">Methionine biosynthesis</keyword>
<evidence type="ECO:0000256" key="4">
    <source>
        <dbReference type="ARBA" id="ARBA00022723"/>
    </source>
</evidence>
<comment type="cofactor">
    <cofactor evidence="9">
        <name>Ni(2+)</name>
        <dbReference type="ChEBI" id="CHEBI:49786"/>
    </cofactor>
    <text evidence="9">Binds 1 nickel ion per monomer.</text>
</comment>
<feature type="site" description="Important to generate the dianion" evidence="9">
    <location>
        <position position="104"/>
    </location>
</feature>
<dbReference type="EC" id="1.13.11.53" evidence="9"/>
<dbReference type="AlphaFoldDB" id="A0A2S0IEA7"/>
<feature type="binding site" evidence="9">
    <location>
        <position position="96"/>
    </location>
    <ligand>
        <name>Ni(2+)</name>
        <dbReference type="ChEBI" id="CHEBI:49786"/>
    </ligand>
</feature>
<dbReference type="GO" id="GO:0019284">
    <property type="term" value="P:L-methionine salvage from S-adenosylmethionine"/>
    <property type="evidence" value="ECO:0007669"/>
    <property type="project" value="InterPro"/>
</dbReference>
<keyword evidence="5 9" id="KW-0223">Dioxygenase</keyword>
<evidence type="ECO:0000256" key="6">
    <source>
        <dbReference type="ARBA" id="ARBA00023002"/>
    </source>
</evidence>
<feature type="binding site" evidence="9">
    <location>
        <position position="98"/>
    </location>
    <ligand>
        <name>Ni(2+)</name>
        <dbReference type="ChEBI" id="CHEBI:49786"/>
    </ligand>
</feature>
<keyword evidence="4 9" id="KW-0479">Metal-binding</keyword>
<comment type="similarity">
    <text evidence="9">Belongs to the acireductone dioxygenase (ARD) family.</text>
</comment>
<gene>
    <name evidence="9" type="primary">mtnD</name>
    <name evidence="10" type="ORF">CLM73_26495</name>
</gene>
<evidence type="ECO:0000256" key="7">
    <source>
        <dbReference type="ARBA" id="ARBA00023004"/>
    </source>
</evidence>
<keyword evidence="6 9" id="KW-0560">Oxidoreductase</keyword>
<dbReference type="GO" id="GO:0016151">
    <property type="term" value="F:nickel cation binding"/>
    <property type="evidence" value="ECO:0007669"/>
    <property type="project" value="UniProtKB-UniRule"/>
</dbReference>
<protein>
    <recommendedName>
        <fullName evidence="9">Acireductone dioxygenase</fullName>
    </recommendedName>
    <alternativeName>
        <fullName evidence="9">1,2-dihydroxy-3-keto-5-methylthiopentene dioxygenase</fullName>
        <shortName evidence="9">DHK-MTPene dioxygenase</shortName>
    </alternativeName>
    <alternativeName>
        <fullName evidence="9">Acireductone dioxygenase (Fe(2+)-requiring)</fullName>
        <shortName evidence="9">ARD'</shortName>
        <shortName evidence="9">Fe-ARD</shortName>
        <ecNumber evidence="9">1.13.11.54</ecNumber>
    </alternativeName>
    <alternativeName>
        <fullName evidence="9">Acireductone dioxygenase (Ni(2+)-requiring)</fullName>
        <shortName evidence="9">ARD</shortName>
        <shortName evidence="9">Ni-ARD</shortName>
        <ecNumber evidence="9">1.13.11.53</ecNumber>
    </alternativeName>
</protein>
<dbReference type="HAMAP" id="MF_01682">
    <property type="entry name" value="Salvage_MtnD"/>
    <property type="match status" value="1"/>
</dbReference>
<dbReference type="GO" id="GO:0010309">
    <property type="term" value="F:acireductone dioxygenase [iron(II)-requiring] activity"/>
    <property type="evidence" value="ECO:0007669"/>
    <property type="project" value="UniProtKB-UniRule"/>
</dbReference>
<dbReference type="CDD" id="cd02232">
    <property type="entry name" value="cupin_ARD"/>
    <property type="match status" value="1"/>
</dbReference>
<accession>A0A2S0IEA7</accession>
<dbReference type="Pfam" id="PF03079">
    <property type="entry name" value="ARD"/>
    <property type="match status" value="1"/>
</dbReference>
<dbReference type="InterPro" id="IPR011051">
    <property type="entry name" value="RmlC_Cupin_sf"/>
</dbReference>
<dbReference type="InterPro" id="IPR023956">
    <property type="entry name" value="ARD_bac"/>
</dbReference>
<name>A0A2S0IEA7_9BURK</name>
<dbReference type="EC" id="1.13.11.54" evidence="9"/>
<evidence type="ECO:0000256" key="1">
    <source>
        <dbReference type="ARBA" id="ARBA00000428"/>
    </source>
</evidence>
<keyword evidence="7 9" id="KW-0408">Iron</keyword>
<dbReference type="PANTHER" id="PTHR23418">
    <property type="entry name" value="ACIREDUCTONE DIOXYGENASE"/>
    <property type="match status" value="1"/>
</dbReference>
<evidence type="ECO:0000256" key="9">
    <source>
        <dbReference type="HAMAP-Rule" id="MF_01682"/>
    </source>
</evidence>
<comment type="catalytic activity">
    <reaction evidence="9">
        <text>1,2-dihydroxy-5-(methylsulfanyl)pent-1-en-3-one + O2 = 3-(methylsulfanyl)propanoate + CO + formate + 2 H(+)</text>
        <dbReference type="Rhea" id="RHEA:14161"/>
        <dbReference type="ChEBI" id="CHEBI:15378"/>
        <dbReference type="ChEBI" id="CHEBI:15379"/>
        <dbReference type="ChEBI" id="CHEBI:15740"/>
        <dbReference type="ChEBI" id="CHEBI:17245"/>
        <dbReference type="ChEBI" id="CHEBI:49016"/>
        <dbReference type="ChEBI" id="CHEBI:49252"/>
        <dbReference type="EC" id="1.13.11.53"/>
    </reaction>
</comment>
<feature type="site" description="May play a role in metal incorporation in vivo" evidence="9">
    <location>
        <position position="95"/>
    </location>
</feature>
<dbReference type="Proteomes" id="UP000239477">
    <property type="component" value="Chromosome"/>
</dbReference>
<reference evidence="10 11" key="1">
    <citation type="submission" date="2017-09" db="EMBL/GenBank/DDBJ databases">
        <title>Genomic, metabolic, and phenotypic characteristics of bacterial isolates from the natural microbiome of the model nematode Caenorhabditis elegans.</title>
        <authorList>
            <person name="Zimmermann J."/>
            <person name="Obeng N."/>
            <person name="Yang W."/>
            <person name="Obeng O."/>
            <person name="Kissoyan K."/>
            <person name="Pees B."/>
            <person name="Dirksen P."/>
            <person name="Hoppner M."/>
            <person name="Franke A."/>
            <person name="Rosenstiel P."/>
            <person name="Leippe M."/>
            <person name="Dierking K."/>
            <person name="Kaleta C."/>
            <person name="Schulenburg H."/>
        </authorList>
    </citation>
    <scope>NUCLEOTIDE SEQUENCE [LARGE SCALE GENOMIC DNA]</scope>
    <source>
        <strain evidence="10 11">MYb73</strain>
    </source>
</reference>
<sequence>MSTLTIYPDNAPDSARVLDDAAEVQRELAAIGVRFERWTAAAPLEPGAQHEAVLAAYQPQIDQLMNERGYRAVDVISLDATHPDRAALRRKFLAEHTHADDEVRFFVAGSGLFVLHAEGRVYAALCEKDDLISVPAGIPHWFDMGSSPAFTCIRLFNDPAGWTAQFTGDDIATRFPVLP</sequence>
<dbReference type="InterPro" id="IPR004313">
    <property type="entry name" value="ARD"/>
</dbReference>
<comment type="function">
    <text evidence="9">Catalyzes 2 different reactions between oxygene and the acireductone 1,2-dihydroxy-3-keto-5-methylthiopentene (DHK-MTPene) depending upon the metal bound in the active site. Fe-containing acireductone dioxygenase (Fe-ARD) produces formate and 2-keto-4-methylthiobutyrate (KMTB), the alpha-ketoacid precursor of methionine in the methionine recycle pathway. Ni-containing acireductone dioxygenase (Ni-ARD) produces methylthiopropionate, carbon monoxide and formate, and does not lie on the methionine recycle pathway.</text>
</comment>
<proteinExistence type="inferred from homology"/>
<dbReference type="InterPro" id="IPR014710">
    <property type="entry name" value="RmlC-like_jellyroll"/>
</dbReference>
<dbReference type="GO" id="GO:0010308">
    <property type="term" value="F:acireductone dioxygenase (Ni2+-requiring) activity"/>
    <property type="evidence" value="ECO:0007669"/>
    <property type="project" value="UniProtKB-UniRule"/>
</dbReference>
<keyword evidence="2 9" id="KW-0533">Nickel</keyword>
<evidence type="ECO:0000256" key="3">
    <source>
        <dbReference type="ARBA" id="ARBA00022605"/>
    </source>
</evidence>
<evidence type="ECO:0000256" key="8">
    <source>
        <dbReference type="ARBA" id="ARBA00023167"/>
    </source>
</evidence>
<feature type="binding site" evidence="9">
    <location>
        <position position="102"/>
    </location>
    <ligand>
        <name>Fe(2+)</name>
        <dbReference type="ChEBI" id="CHEBI:29033"/>
    </ligand>
</feature>
<feature type="site" description="May play a role in transmitting local conformational changes" evidence="9">
    <location>
        <position position="101"/>
    </location>
</feature>
<feature type="binding site" evidence="9">
    <location>
        <position position="140"/>
    </location>
    <ligand>
        <name>Fe(2+)</name>
        <dbReference type="ChEBI" id="CHEBI:29033"/>
    </ligand>
</feature>
<dbReference type="OrthoDB" id="6058at2"/>
<evidence type="ECO:0000313" key="11">
    <source>
        <dbReference type="Proteomes" id="UP000239477"/>
    </source>
</evidence>
<dbReference type="GO" id="GO:0005506">
    <property type="term" value="F:iron ion binding"/>
    <property type="evidence" value="ECO:0007669"/>
    <property type="project" value="UniProtKB-UniRule"/>
</dbReference>
<comment type="pathway">
    <text evidence="9">Amino-acid biosynthesis; L-methionine biosynthesis via salvage pathway; L-methionine from S-methyl-5-thio-alpha-D-ribose 1-phosphate: step 5/6.</text>
</comment>
<feature type="binding site" evidence="9">
    <location>
        <position position="102"/>
    </location>
    <ligand>
        <name>Ni(2+)</name>
        <dbReference type="ChEBI" id="CHEBI:49786"/>
    </ligand>
</feature>
<dbReference type="EMBL" id="CP023270">
    <property type="protein sequence ID" value="AVJ30370.1"/>
    <property type="molecule type" value="Genomic_DNA"/>
</dbReference>